<evidence type="ECO:0000256" key="1">
    <source>
        <dbReference type="ARBA" id="ARBA00022729"/>
    </source>
</evidence>
<dbReference type="NCBIfam" id="TIGR04315">
    <property type="entry name" value="octaheme_Shew"/>
    <property type="match status" value="1"/>
</dbReference>
<proteinExistence type="predicted"/>
<dbReference type="SUPFAM" id="SSF48695">
    <property type="entry name" value="Multiheme cytochromes"/>
    <property type="match status" value="1"/>
</dbReference>
<reference evidence="3 4" key="1">
    <citation type="submission" date="2015-01" db="EMBL/GenBank/DDBJ databases">
        <title>Genome sequence of the anaerobic bacterium Geobacter soli GSS01, a dissimilatory Fe(III) reducer from soil.</title>
        <authorList>
            <person name="Yang G."/>
            <person name="Zhou S."/>
        </authorList>
    </citation>
    <scope>NUCLEOTIDE SEQUENCE [LARGE SCALE GENOMIC DNA]</scope>
    <source>
        <strain evidence="3 4">GSS01</strain>
    </source>
</reference>
<dbReference type="InterPro" id="IPR051829">
    <property type="entry name" value="Multiheme_Cytochr_ET"/>
</dbReference>
<dbReference type="GO" id="GO:0016491">
    <property type="term" value="F:oxidoreductase activity"/>
    <property type="evidence" value="ECO:0007669"/>
    <property type="project" value="TreeGrafter"/>
</dbReference>
<protein>
    <submittedName>
        <fullName evidence="3">Cytochrome C</fullName>
    </submittedName>
</protein>
<keyword evidence="1 2" id="KW-0732">Signal</keyword>
<comment type="caution">
    <text evidence="3">The sequence shown here is derived from an EMBL/GenBank/DDBJ whole genome shotgun (WGS) entry which is preliminary data.</text>
</comment>
<keyword evidence="4" id="KW-1185">Reference proteome</keyword>
<dbReference type="Pfam" id="PF11783">
    <property type="entry name" value="Cytochrome_cB"/>
    <property type="match status" value="1"/>
</dbReference>
<gene>
    <name evidence="3" type="ORF">SE37_03555</name>
</gene>
<evidence type="ECO:0000256" key="2">
    <source>
        <dbReference type="SAM" id="SignalP"/>
    </source>
</evidence>
<feature type="chain" id="PRO_5002153165" evidence="2">
    <location>
        <begin position="24"/>
        <end position="482"/>
    </location>
</feature>
<dbReference type="RefSeq" id="WP_039643706.1">
    <property type="nucleotide sequence ID" value="NZ_JXBL01000001.1"/>
</dbReference>
<dbReference type="PANTHER" id="PTHR35038:SF5">
    <property type="entry name" value="CYTOCHROME C-TYPE PROTEIN NRFB"/>
    <property type="match status" value="1"/>
</dbReference>
<evidence type="ECO:0000313" key="4">
    <source>
        <dbReference type="Proteomes" id="UP000031433"/>
    </source>
</evidence>
<organism evidence="3 4">
    <name type="scientific">Geobacter soli</name>
    <dbReference type="NCBI Taxonomy" id="1510391"/>
    <lineage>
        <taxon>Bacteria</taxon>
        <taxon>Pseudomonadati</taxon>
        <taxon>Thermodesulfobacteriota</taxon>
        <taxon>Desulfuromonadia</taxon>
        <taxon>Geobacterales</taxon>
        <taxon>Geobacteraceae</taxon>
        <taxon>Geobacter</taxon>
    </lineage>
</organism>
<dbReference type="EMBL" id="JXBL01000001">
    <property type="protein sequence ID" value="KIE41768.1"/>
    <property type="molecule type" value="Genomic_DNA"/>
</dbReference>
<dbReference type="PIRSF" id="PIRSF039014">
    <property type="entry name" value="OTR_cyc"/>
    <property type="match status" value="1"/>
</dbReference>
<accession>A0A0C1TR81</accession>
<feature type="signal peptide" evidence="2">
    <location>
        <begin position="1"/>
        <end position="23"/>
    </location>
</feature>
<dbReference type="PANTHER" id="PTHR35038">
    <property type="entry name" value="DISSIMILATORY SULFITE REDUCTASE SIRA"/>
    <property type="match status" value="1"/>
</dbReference>
<evidence type="ECO:0000313" key="3">
    <source>
        <dbReference type="EMBL" id="KIE41768.1"/>
    </source>
</evidence>
<sequence>MRVKTGSIIAASVITMAAISAFAGADHAEFVKGPFKTGQDVTKACLECHTGAGDQVLSSSHWKWKGPPKLVKGLEKSTVEYGKANLINNFCISIEGGDRCDNQEFCAKCHPSYGWTDNTFDFTNKNNIDCLVCHTSDRQYKKGLAGQPDPKAIAAGKLDLERAAQKVGKPGLSNCGVCHFYGGGGDAVKHGDLDSTMEKPKRDHDVHMGTTESGGQGMTCQQCHKTSHHQIAGASTFLATYSERVACEDCHTGANAPHQKSKNGALINRHLATVACQTCHIPVFAKGQATKMSWDWSDVGKDIEPEEQFDKETFMKHKGTFTWGKDVIPTYAWYNGSIERYLKGQKVKDPTKVVNISKPLGDITDKKARIFPFKVHTGKQPMDSLSNCLLIPQTHNALWKDYDWENALKKGAKGSQVPYSGRYQFVNTAFYGSINHEVATGDKALQCGECHMGGNRMNWKALGYKGDPMQTGGRFAKRAAKK</sequence>
<dbReference type="Gene3D" id="1.10.1130.10">
    <property type="entry name" value="Flavocytochrome C3, Chain A"/>
    <property type="match status" value="1"/>
</dbReference>
<dbReference type="AlphaFoldDB" id="A0A0C1TR81"/>
<dbReference type="InterPro" id="IPR024673">
    <property type="entry name" value="Octahem_Cyt_c"/>
</dbReference>
<dbReference type="InterPro" id="IPR036280">
    <property type="entry name" value="Multihaem_cyt_sf"/>
</dbReference>
<dbReference type="Proteomes" id="UP000031433">
    <property type="component" value="Unassembled WGS sequence"/>
</dbReference>
<name>A0A0C1TR81_9BACT</name>